<dbReference type="EMBL" id="AE017226">
    <property type="protein sequence ID" value="AAS13254.1"/>
    <property type="molecule type" value="Genomic_DNA"/>
</dbReference>
<feature type="signal peptide" evidence="1">
    <location>
        <begin position="1"/>
        <end position="40"/>
    </location>
</feature>
<dbReference type="Proteomes" id="UP000008212">
    <property type="component" value="Chromosome"/>
</dbReference>
<name>Q73J39_TREDE</name>
<dbReference type="InterPro" id="IPR032675">
    <property type="entry name" value="LRR_dom_sf"/>
</dbReference>
<organism evidence="2 3">
    <name type="scientific">Treponema denticola (strain ATCC 35405 / DSM 14222 / CIP 103919 / JCM 8153 / KCTC 15104)</name>
    <dbReference type="NCBI Taxonomy" id="243275"/>
    <lineage>
        <taxon>Bacteria</taxon>
        <taxon>Pseudomonadati</taxon>
        <taxon>Spirochaetota</taxon>
        <taxon>Spirochaetia</taxon>
        <taxon>Spirochaetales</taxon>
        <taxon>Treponemataceae</taxon>
        <taxon>Treponema</taxon>
    </lineage>
</organism>
<evidence type="ECO:0000313" key="3">
    <source>
        <dbReference type="Proteomes" id="UP000008212"/>
    </source>
</evidence>
<dbReference type="OrthoDB" id="358519at2"/>
<dbReference type="KEGG" id="tde:TDE_2737"/>
<feature type="chain" id="PRO_5004284533" evidence="1">
    <location>
        <begin position="41"/>
        <end position="246"/>
    </location>
</feature>
<dbReference type="PATRIC" id="fig|243275.7.peg.2583"/>
<proteinExistence type="predicted"/>
<dbReference type="Gene3D" id="3.80.10.10">
    <property type="entry name" value="Ribonuclease Inhibitor"/>
    <property type="match status" value="1"/>
</dbReference>
<evidence type="ECO:0000313" key="2">
    <source>
        <dbReference type="EMBL" id="AAS13254.1"/>
    </source>
</evidence>
<dbReference type="HOGENOM" id="CLU_053858_0_0_12"/>
<sequence length="246" mass="26609">MIKFRTKNKAFALRKTGAAALITAATLTLALLFTGCPQKAKPKAEEPTPPEYTPVAHGKLKEYIQNLPAGDTVHKIEVTGLKKEHLNDSGSGSLRSILHFGLNKKVALKLPKTVEGLTDMSNCFAECENLVSVANIPSGVRDMRGCFEGCIRLKTAPVIPYGVLEMSYCFKGCKSLTSVTLKCGCTPDWFEDTFKDCNALGVDSIKVPKAAYHQFITAEALNKMAVPGATEAEKKAKFKGLAELNP</sequence>
<dbReference type="PaxDb" id="243275-TDE_2737"/>
<keyword evidence="3" id="KW-1185">Reference proteome</keyword>
<keyword evidence="1" id="KW-0732">Signal</keyword>
<reference evidence="2 3" key="1">
    <citation type="journal article" date="2004" name="Proc. Natl. Acad. Sci. U.S.A.">
        <title>Comparison of the genome of the oral pathogen Treponema denticola with other spirochete genomes.</title>
        <authorList>
            <person name="Seshadri R."/>
            <person name="Myers G.S."/>
            <person name="Tettelin H."/>
            <person name="Eisen J.A."/>
            <person name="Heidelberg J.F."/>
            <person name="Dodson R.J."/>
            <person name="Davidsen T.M."/>
            <person name="DeBoy R.T."/>
            <person name="Fouts D.E."/>
            <person name="Haft D.H."/>
            <person name="Selengut J."/>
            <person name="Ren Q."/>
            <person name="Brinkac L.M."/>
            <person name="Madupu R."/>
            <person name="Kolonay J."/>
            <person name="Durkin S.A."/>
            <person name="Daugherty S.C."/>
            <person name="Shetty J."/>
            <person name="Shvartsbeyn A."/>
            <person name="Gebregeorgis E."/>
            <person name="Geer K."/>
            <person name="Tsegaye G."/>
            <person name="Malek J."/>
            <person name="Ayodeji B."/>
            <person name="Shatsman S."/>
            <person name="McLeod M.P."/>
            <person name="Smajs D."/>
            <person name="Howell J.K."/>
            <person name="Pal S."/>
            <person name="Amin A."/>
            <person name="Vashisth P."/>
            <person name="McNeill T.Z."/>
            <person name="Xiang Q."/>
            <person name="Sodergren E."/>
            <person name="Baca E."/>
            <person name="Weinstock G.M."/>
            <person name="Norris S.J."/>
            <person name="Fraser C.M."/>
            <person name="Paulsen I.T."/>
        </authorList>
    </citation>
    <scope>NUCLEOTIDE SEQUENCE [LARGE SCALE GENOMIC DNA]</scope>
    <source>
        <strain evidence="3">ATCC 35405 / DSM 14222 / CIP 103919 / JCM 8153 / KCTC 15104</strain>
    </source>
</reference>
<dbReference type="STRING" id="243275.TDE_2737"/>
<dbReference type="InterPro" id="IPR026906">
    <property type="entry name" value="LRR_5"/>
</dbReference>
<dbReference type="GeneID" id="2740956"/>
<accession>Q73J39</accession>
<gene>
    <name evidence="2" type="ordered locus">TDE_2737</name>
</gene>
<dbReference type="AlphaFoldDB" id="Q73J39"/>
<dbReference type="Pfam" id="PF13306">
    <property type="entry name" value="LRR_5"/>
    <property type="match status" value="1"/>
</dbReference>
<dbReference type="RefSeq" id="WP_002680795.1">
    <property type="nucleotide sequence ID" value="NC_002967.9"/>
</dbReference>
<protein>
    <submittedName>
        <fullName evidence="2">Conserved domain protein</fullName>
    </submittedName>
</protein>
<evidence type="ECO:0000256" key="1">
    <source>
        <dbReference type="SAM" id="SignalP"/>
    </source>
</evidence>